<feature type="transmembrane region" description="Helical" evidence="1">
    <location>
        <begin position="43"/>
        <end position="61"/>
    </location>
</feature>
<evidence type="ECO:0000313" key="2">
    <source>
        <dbReference type="EMBL" id="MZR14034.1"/>
    </source>
</evidence>
<evidence type="ECO:0000256" key="1">
    <source>
        <dbReference type="SAM" id="Phobius"/>
    </source>
</evidence>
<keyword evidence="3" id="KW-1185">Reference proteome</keyword>
<keyword evidence="1" id="KW-0472">Membrane</keyword>
<name>A0A845MA60_9RHOB</name>
<organism evidence="2 3">
    <name type="scientific">Maritimibacter harenae</name>
    <dbReference type="NCBI Taxonomy" id="2606218"/>
    <lineage>
        <taxon>Bacteria</taxon>
        <taxon>Pseudomonadati</taxon>
        <taxon>Pseudomonadota</taxon>
        <taxon>Alphaproteobacteria</taxon>
        <taxon>Rhodobacterales</taxon>
        <taxon>Roseobacteraceae</taxon>
        <taxon>Maritimibacter</taxon>
    </lineage>
</organism>
<sequence length="62" mass="6722">MAAFILSTFSVRGVELSRRVYRFLGNSPTGSGTRNAWETTMKHFAFIALGWLAAGSTLALIA</sequence>
<keyword evidence="1" id="KW-0812">Transmembrane</keyword>
<gene>
    <name evidence="2" type="ORF">GQE99_13510</name>
</gene>
<accession>A0A845MA60</accession>
<reference evidence="2 3" key="1">
    <citation type="submission" date="2019-12" db="EMBL/GenBank/DDBJ databases">
        <title>Maritimibacter sp. nov. sp. isolated from sea sand.</title>
        <authorList>
            <person name="Kim J."/>
            <person name="Jeong S.E."/>
            <person name="Jung H.S."/>
            <person name="Jeon C.O."/>
        </authorList>
    </citation>
    <scope>NUCLEOTIDE SEQUENCE [LARGE SCALE GENOMIC DNA]</scope>
    <source>
        <strain evidence="2 3">DP07</strain>
    </source>
</reference>
<protein>
    <submittedName>
        <fullName evidence="2">Uncharacterized protein</fullName>
    </submittedName>
</protein>
<keyword evidence="1" id="KW-1133">Transmembrane helix</keyword>
<dbReference type="AlphaFoldDB" id="A0A845MA60"/>
<dbReference type="RefSeq" id="WP_161352158.1">
    <property type="nucleotide sequence ID" value="NZ_WTUX01000017.1"/>
</dbReference>
<dbReference type="Proteomes" id="UP000467322">
    <property type="component" value="Unassembled WGS sequence"/>
</dbReference>
<dbReference type="EMBL" id="WTUX01000017">
    <property type="protein sequence ID" value="MZR14034.1"/>
    <property type="molecule type" value="Genomic_DNA"/>
</dbReference>
<comment type="caution">
    <text evidence="2">The sequence shown here is derived from an EMBL/GenBank/DDBJ whole genome shotgun (WGS) entry which is preliminary data.</text>
</comment>
<proteinExistence type="predicted"/>
<evidence type="ECO:0000313" key="3">
    <source>
        <dbReference type="Proteomes" id="UP000467322"/>
    </source>
</evidence>